<dbReference type="PANTHER" id="PTHR43072">
    <property type="entry name" value="N-ACETYLTRANSFERASE"/>
    <property type="match status" value="1"/>
</dbReference>
<name>C6XI55_HIRBI</name>
<dbReference type="InterPro" id="IPR000182">
    <property type="entry name" value="GNAT_dom"/>
</dbReference>
<accession>C6XI55</accession>
<dbReference type="EMBL" id="CP001678">
    <property type="protein sequence ID" value="ACT58881.1"/>
    <property type="molecule type" value="Genomic_DNA"/>
</dbReference>
<organism evidence="4 5">
    <name type="scientific">Hirschia baltica (strain ATCC 49814 / DSM 5838 / IFAM 1418)</name>
    <dbReference type="NCBI Taxonomy" id="582402"/>
    <lineage>
        <taxon>Bacteria</taxon>
        <taxon>Pseudomonadati</taxon>
        <taxon>Pseudomonadota</taxon>
        <taxon>Alphaproteobacteria</taxon>
        <taxon>Hyphomonadales</taxon>
        <taxon>Hyphomonadaceae</taxon>
        <taxon>Hirschia</taxon>
    </lineage>
</organism>
<dbReference type="GO" id="GO:0016747">
    <property type="term" value="F:acyltransferase activity, transferring groups other than amino-acyl groups"/>
    <property type="evidence" value="ECO:0007669"/>
    <property type="project" value="InterPro"/>
</dbReference>
<dbReference type="STRING" id="582402.Hbal_1189"/>
<protein>
    <submittedName>
        <fullName evidence="4">GCN5-related N-acetyltransferase</fullName>
    </submittedName>
</protein>
<dbReference type="OrthoDB" id="5459937at2"/>
<evidence type="ECO:0000313" key="5">
    <source>
        <dbReference type="Proteomes" id="UP000002745"/>
    </source>
</evidence>
<evidence type="ECO:0000256" key="2">
    <source>
        <dbReference type="ARBA" id="ARBA00023315"/>
    </source>
</evidence>
<dbReference type="RefSeq" id="WP_015827031.1">
    <property type="nucleotide sequence ID" value="NC_012982.1"/>
</dbReference>
<dbReference type="Proteomes" id="UP000002745">
    <property type="component" value="Chromosome"/>
</dbReference>
<dbReference type="eggNOG" id="COG1247">
    <property type="taxonomic scope" value="Bacteria"/>
</dbReference>
<dbReference type="InterPro" id="IPR016181">
    <property type="entry name" value="Acyl_CoA_acyltransferase"/>
</dbReference>
<sequence length="165" mass="18303">MIIVNAAEPHLNGILEIYNHAVRESFAVWTEREDTLNDRRAWINKLQANGYACIVAVDSKNDVLGYAGYGVFRGKPGYDITVEHSVYVADSAQGKGVGNALMTELINRGIADTRLEKMVGAIDAGNPISIKLHEKFGFQTQGILRGVATKWGEHRDLQFMVKDIR</sequence>
<dbReference type="CDD" id="cd04301">
    <property type="entry name" value="NAT_SF"/>
    <property type="match status" value="1"/>
</dbReference>
<gene>
    <name evidence="4" type="ordered locus">Hbal_1189</name>
</gene>
<dbReference type="HOGENOM" id="CLU_013985_4_4_5"/>
<dbReference type="AlphaFoldDB" id="C6XI55"/>
<dbReference type="SUPFAM" id="SSF55729">
    <property type="entry name" value="Acyl-CoA N-acyltransferases (Nat)"/>
    <property type="match status" value="1"/>
</dbReference>
<dbReference type="PANTHER" id="PTHR43072:SF23">
    <property type="entry name" value="UPF0039 PROTEIN C11D3.02C"/>
    <property type="match status" value="1"/>
</dbReference>
<keyword evidence="5" id="KW-1185">Reference proteome</keyword>
<evidence type="ECO:0000313" key="4">
    <source>
        <dbReference type="EMBL" id="ACT58881.1"/>
    </source>
</evidence>
<dbReference type="KEGG" id="hba:Hbal_1189"/>
<feature type="domain" description="N-acetyltransferase" evidence="3">
    <location>
        <begin position="1"/>
        <end position="165"/>
    </location>
</feature>
<evidence type="ECO:0000256" key="1">
    <source>
        <dbReference type="ARBA" id="ARBA00022679"/>
    </source>
</evidence>
<proteinExistence type="predicted"/>
<dbReference type="Pfam" id="PF00583">
    <property type="entry name" value="Acetyltransf_1"/>
    <property type="match status" value="1"/>
</dbReference>
<reference evidence="5" key="1">
    <citation type="journal article" date="2011" name="J. Bacteriol.">
        <title>Genome sequences of eight morphologically diverse alphaproteobacteria.</title>
        <authorList>
            <consortium name="US DOE Joint Genome Institute"/>
            <person name="Brown P.J."/>
            <person name="Kysela D.T."/>
            <person name="Buechlein A."/>
            <person name="Hemmerich C."/>
            <person name="Brun Y.V."/>
        </authorList>
    </citation>
    <scope>NUCLEOTIDE SEQUENCE [LARGE SCALE GENOMIC DNA]</scope>
    <source>
        <strain evidence="5">ATCC 49814 / DSM 5838 / IFAM 1418</strain>
    </source>
</reference>
<keyword evidence="2" id="KW-0012">Acyltransferase</keyword>
<dbReference type="PROSITE" id="PS51186">
    <property type="entry name" value="GNAT"/>
    <property type="match status" value="1"/>
</dbReference>
<keyword evidence="1 4" id="KW-0808">Transferase</keyword>
<evidence type="ECO:0000259" key="3">
    <source>
        <dbReference type="PROSITE" id="PS51186"/>
    </source>
</evidence>
<dbReference type="Gene3D" id="3.40.630.30">
    <property type="match status" value="1"/>
</dbReference>